<name>A0AAD7AZS1_9AGAR</name>
<proteinExistence type="predicted"/>
<dbReference type="SUPFAM" id="SSF46689">
    <property type="entry name" value="Homeodomain-like"/>
    <property type="match status" value="1"/>
</dbReference>
<dbReference type="InterPro" id="IPR038717">
    <property type="entry name" value="Tc1-like_DDE_dom"/>
</dbReference>
<evidence type="ECO:0000256" key="1">
    <source>
        <dbReference type="SAM" id="MobiDB-lite"/>
    </source>
</evidence>
<dbReference type="EMBL" id="JARKIF010000080">
    <property type="protein sequence ID" value="KAJ7605201.1"/>
    <property type="molecule type" value="Genomic_DNA"/>
</dbReference>
<sequence>MEEHECRRQVQCVLSNVRIVQPSHHISISCGAIYPPLRSSGPQSIHLNLLLRAIAIAWQSESRVDKMQPDDEGDRAKTVNLFLAPSEHCSLSLCSFAAPPPRSFACNYVPDDRIHPQTPPPTRFEAVLRPITSSPTSLERYSLEEEIFAFSWNLIVYISTMGNRRISRDVKIAAINLWEHGQLSLNDILACVGFSRATFFRVLRLWRETGDVERAPNHPGGPRLLHHDDLEHLLLLVRENPDWFLDELLDLLANNRFISVHFTTIHRELERAGMSTKILKEIAEERSELTRLDYCREISQYPADYLGFMDETSKNDKTPGRRRGRAKKGKRAYKRRKLVQGRRLTATGLLTCRGMLTSTVVEGSMHRDQFLEFMEHQVIWLD</sequence>
<feature type="domain" description="Tc1-like transposase DDE" evidence="2">
    <location>
        <begin position="308"/>
        <end position="376"/>
    </location>
</feature>
<dbReference type="PROSITE" id="PS51257">
    <property type="entry name" value="PROKAR_LIPOPROTEIN"/>
    <property type="match status" value="1"/>
</dbReference>
<dbReference type="PANTHER" id="PTHR46564:SF1">
    <property type="entry name" value="TRANSPOSASE"/>
    <property type="match status" value="1"/>
</dbReference>
<gene>
    <name evidence="3" type="ORF">FB45DRAFT_879735</name>
</gene>
<feature type="region of interest" description="Disordered" evidence="1">
    <location>
        <begin position="310"/>
        <end position="331"/>
    </location>
</feature>
<dbReference type="PANTHER" id="PTHR46564">
    <property type="entry name" value="TRANSPOSASE"/>
    <property type="match status" value="1"/>
</dbReference>
<protein>
    <recommendedName>
        <fullName evidence="2">Tc1-like transposase DDE domain-containing protein</fullName>
    </recommendedName>
</protein>
<dbReference type="AlphaFoldDB" id="A0AAD7AZS1"/>
<feature type="compositionally biased region" description="Basic residues" evidence="1">
    <location>
        <begin position="320"/>
        <end position="331"/>
    </location>
</feature>
<evidence type="ECO:0000259" key="2">
    <source>
        <dbReference type="Pfam" id="PF13358"/>
    </source>
</evidence>
<dbReference type="Pfam" id="PF13358">
    <property type="entry name" value="DDE_3"/>
    <property type="match status" value="1"/>
</dbReference>
<keyword evidence="4" id="KW-1185">Reference proteome</keyword>
<accession>A0AAD7AZS1</accession>
<evidence type="ECO:0000313" key="3">
    <source>
        <dbReference type="EMBL" id="KAJ7605201.1"/>
    </source>
</evidence>
<dbReference type="Proteomes" id="UP001221142">
    <property type="component" value="Unassembled WGS sequence"/>
</dbReference>
<evidence type="ECO:0000313" key="4">
    <source>
        <dbReference type="Proteomes" id="UP001221142"/>
    </source>
</evidence>
<dbReference type="InterPro" id="IPR009057">
    <property type="entry name" value="Homeodomain-like_sf"/>
</dbReference>
<comment type="caution">
    <text evidence="3">The sequence shown here is derived from an EMBL/GenBank/DDBJ whole genome shotgun (WGS) entry which is preliminary data.</text>
</comment>
<reference evidence="3" key="1">
    <citation type="submission" date="2023-03" db="EMBL/GenBank/DDBJ databases">
        <title>Massive genome expansion in bonnet fungi (Mycena s.s.) driven by repeated elements and novel gene families across ecological guilds.</title>
        <authorList>
            <consortium name="Lawrence Berkeley National Laboratory"/>
            <person name="Harder C.B."/>
            <person name="Miyauchi S."/>
            <person name="Viragh M."/>
            <person name="Kuo A."/>
            <person name="Thoen E."/>
            <person name="Andreopoulos B."/>
            <person name="Lu D."/>
            <person name="Skrede I."/>
            <person name="Drula E."/>
            <person name="Henrissat B."/>
            <person name="Morin E."/>
            <person name="Kohler A."/>
            <person name="Barry K."/>
            <person name="LaButti K."/>
            <person name="Morin E."/>
            <person name="Salamov A."/>
            <person name="Lipzen A."/>
            <person name="Mereny Z."/>
            <person name="Hegedus B."/>
            <person name="Baldrian P."/>
            <person name="Stursova M."/>
            <person name="Weitz H."/>
            <person name="Taylor A."/>
            <person name="Grigoriev I.V."/>
            <person name="Nagy L.G."/>
            <person name="Martin F."/>
            <person name="Kauserud H."/>
        </authorList>
    </citation>
    <scope>NUCLEOTIDE SEQUENCE</scope>
    <source>
        <strain evidence="3">9284</strain>
    </source>
</reference>
<organism evidence="3 4">
    <name type="scientific">Roridomyces roridus</name>
    <dbReference type="NCBI Taxonomy" id="1738132"/>
    <lineage>
        <taxon>Eukaryota</taxon>
        <taxon>Fungi</taxon>
        <taxon>Dikarya</taxon>
        <taxon>Basidiomycota</taxon>
        <taxon>Agaricomycotina</taxon>
        <taxon>Agaricomycetes</taxon>
        <taxon>Agaricomycetidae</taxon>
        <taxon>Agaricales</taxon>
        <taxon>Marasmiineae</taxon>
        <taxon>Mycenaceae</taxon>
        <taxon>Roridomyces</taxon>
    </lineage>
</organism>